<feature type="transmembrane region" description="Helical" evidence="1">
    <location>
        <begin position="362"/>
        <end position="379"/>
    </location>
</feature>
<feature type="transmembrane region" description="Helical" evidence="1">
    <location>
        <begin position="197"/>
        <end position="214"/>
    </location>
</feature>
<feature type="transmembrane region" description="Helical" evidence="1">
    <location>
        <begin position="143"/>
        <end position="162"/>
    </location>
</feature>
<feature type="transmembrane region" description="Helical" evidence="1">
    <location>
        <begin position="174"/>
        <end position="191"/>
    </location>
</feature>
<dbReference type="EMBL" id="BAABLV010000018">
    <property type="protein sequence ID" value="GAA4895467.1"/>
    <property type="molecule type" value="Genomic_DNA"/>
</dbReference>
<feature type="transmembrane region" description="Helical" evidence="1">
    <location>
        <begin position="83"/>
        <end position="104"/>
    </location>
</feature>
<feature type="transmembrane region" description="Helical" evidence="1">
    <location>
        <begin position="280"/>
        <end position="296"/>
    </location>
</feature>
<protein>
    <recommendedName>
        <fullName evidence="4">Glycosyltransferase RgtA/B/C/D-like domain-containing protein</fullName>
    </recommendedName>
</protein>
<name>A0ABP9FG70_9ACTN</name>
<organism evidence="2 3">
    <name type="scientific">Tessaracoccus lubricantis</name>
    <dbReference type="NCBI Taxonomy" id="545543"/>
    <lineage>
        <taxon>Bacteria</taxon>
        <taxon>Bacillati</taxon>
        <taxon>Actinomycetota</taxon>
        <taxon>Actinomycetes</taxon>
        <taxon>Propionibacteriales</taxon>
        <taxon>Propionibacteriaceae</taxon>
        <taxon>Tessaracoccus</taxon>
    </lineage>
</organism>
<feature type="transmembrane region" description="Helical" evidence="1">
    <location>
        <begin position="116"/>
        <end position="137"/>
    </location>
</feature>
<keyword evidence="1" id="KW-1133">Transmembrane helix</keyword>
<proteinExistence type="predicted"/>
<feature type="transmembrane region" description="Helical" evidence="1">
    <location>
        <begin position="385"/>
        <end position="406"/>
    </location>
</feature>
<evidence type="ECO:0008006" key="4">
    <source>
        <dbReference type="Google" id="ProtNLM"/>
    </source>
</evidence>
<reference evidence="3" key="1">
    <citation type="journal article" date="2019" name="Int. J. Syst. Evol. Microbiol.">
        <title>The Global Catalogue of Microorganisms (GCM) 10K type strain sequencing project: providing services to taxonomists for standard genome sequencing and annotation.</title>
        <authorList>
            <consortium name="The Broad Institute Genomics Platform"/>
            <consortium name="The Broad Institute Genome Sequencing Center for Infectious Disease"/>
            <person name="Wu L."/>
            <person name="Ma J."/>
        </authorList>
    </citation>
    <scope>NUCLEOTIDE SEQUENCE [LARGE SCALE GENOMIC DNA]</scope>
    <source>
        <strain evidence="3">JCM 19125</strain>
    </source>
</reference>
<feature type="transmembrane region" description="Helical" evidence="1">
    <location>
        <begin position="12"/>
        <end position="35"/>
    </location>
</feature>
<comment type="caution">
    <text evidence="2">The sequence shown here is derived from an EMBL/GenBank/DDBJ whole genome shotgun (WGS) entry which is preliminary data.</text>
</comment>
<evidence type="ECO:0000256" key="1">
    <source>
        <dbReference type="SAM" id="Phobius"/>
    </source>
</evidence>
<sequence length="600" mass="62856">MSYRESATHPGSRWAGVGLVALLAADVAILARAWWMSARGLDLTDEGMYLTWMTSPWDWPWASTQFAFFFHPLWELLGQDLVLTRRITVALLLLAGAGFFAAVLRRAFGLGRARSLLTGALLAPSVLLAVGSQSVFFTPSYNMLGMFGLLAAGAALAGMLLPGPRDAGRHQLRHWPWVLLGLGGVLCFASRPTAGALLLVIVILALLVAGTWFWKGIGIAAGTAVAAFLAMALAIDGNPVTFVERVLEGLHLYSLQTQRSALDALVNTFTYDLNWQQADIVWGAGLAVLLAAAVLLRRAGRLAPAALVAVCVAAAGAAVWAGVAGATPLTGRVGRSATVAFFLWAGVTVASLVAARGMGRRAVAAVGALWLLPFAYAFATHYSTVALAGSAAFCWLASSLVGVGAVAKGERSLPAVGAVWLLATVLCLNAAAGAAPRQEPLGAQDVPYPLAGRGDVLLSADMARYLDSVAASMADAGFRPGMPVLDLTGESPGLVYHLQARATADSWVIGRYPGSRDRLARELALHTPCERTGESWLLVSPDGARAIDPEVLGDLGIAFPTDYGLVATEAAPKRSGAFTLEVWAPREPADLVAGCLSARR</sequence>
<feature type="transmembrane region" description="Helical" evidence="1">
    <location>
        <begin position="336"/>
        <end position="355"/>
    </location>
</feature>
<dbReference type="RefSeq" id="WP_345580247.1">
    <property type="nucleotide sequence ID" value="NZ_BAABLV010000018.1"/>
</dbReference>
<keyword evidence="1" id="KW-0472">Membrane</keyword>
<keyword evidence="3" id="KW-1185">Reference proteome</keyword>
<evidence type="ECO:0000313" key="3">
    <source>
        <dbReference type="Proteomes" id="UP001501521"/>
    </source>
</evidence>
<evidence type="ECO:0000313" key="2">
    <source>
        <dbReference type="EMBL" id="GAA4895467.1"/>
    </source>
</evidence>
<gene>
    <name evidence="2" type="ORF">GCM10025789_11210</name>
</gene>
<feature type="transmembrane region" description="Helical" evidence="1">
    <location>
        <begin position="219"/>
        <end position="235"/>
    </location>
</feature>
<feature type="transmembrane region" description="Helical" evidence="1">
    <location>
        <begin position="303"/>
        <end position="324"/>
    </location>
</feature>
<dbReference type="Proteomes" id="UP001501521">
    <property type="component" value="Unassembled WGS sequence"/>
</dbReference>
<accession>A0ABP9FG70</accession>
<keyword evidence="1" id="KW-0812">Transmembrane</keyword>
<feature type="transmembrane region" description="Helical" evidence="1">
    <location>
        <begin position="413"/>
        <end position="435"/>
    </location>
</feature>